<protein>
    <submittedName>
        <fullName evidence="3">Endo/exonuclease/phosphatase domain-containing protein</fullName>
    </submittedName>
</protein>
<dbReference type="STRING" id="70667.A0A183SNT6"/>
<dbReference type="Proteomes" id="UP000275846">
    <property type="component" value="Unassembled WGS sequence"/>
</dbReference>
<reference evidence="1 2" key="2">
    <citation type="submission" date="2018-11" db="EMBL/GenBank/DDBJ databases">
        <authorList>
            <consortium name="Pathogen Informatics"/>
        </authorList>
    </citation>
    <scope>NUCLEOTIDE SEQUENCE [LARGE SCALE GENOMIC DNA]</scope>
    <source>
        <strain evidence="1 2">NST_G2</strain>
    </source>
</reference>
<dbReference type="WBParaSite" id="SSLN_0000607701-mRNA-1">
    <property type="protein sequence ID" value="SSLN_0000607701-mRNA-1"/>
    <property type="gene ID" value="SSLN_0000607701"/>
</dbReference>
<proteinExistence type="predicted"/>
<dbReference type="InterPro" id="IPR036691">
    <property type="entry name" value="Endo/exonu/phosph_ase_sf"/>
</dbReference>
<keyword evidence="2" id="KW-1185">Reference proteome</keyword>
<gene>
    <name evidence="1" type="ORF">SSLN_LOCUS5884</name>
</gene>
<accession>A0A183SNT6</accession>
<dbReference type="OrthoDB" id="10030815at2759"/>
<dbReference type="SUPFAM" id="SSF56219">
    <property type="entry name" value="DNase I-like"/>
    <property type="match status" value="1"/>
</dbReference>
<dbReference type="AlphaFoldDB" id="A0A183SNT6"/>
<organism evidence="3">
    <name type="scientific">Schistocephalus solidus</name>
    <name type="common">Tapeworm</name>
    <dbReference type="NCBI Taxonomy" id="70667"/>
    <lineage>
        <taxon>Eukaryota</taxon>
        <taxon>Metazoa</taxon>
        <taxon>Spiralia</taxon>
        <taxon>Lophotrochozoa</taxon>
        <taxon>Platyhelminthes</taxon>
        <taxon>Cestoda</taxon>
        <taxon>Eucestoda</taxon>
        <taxon>Diphyllobothriidea</taxon>
        <taxon>Diphyllobothriidae</taxon>
        <taxon>Schistocephalus</taxon>
    </lineage>
</organism>
<evidence type="ECO:0000313" key="2">
    <source>
        <dbReference type="Proteomes" id="UP000275846"/>
    </source>
</evidence>
<sequence length="201" mass="23027">MLGKSSMKDCPPSCAAVDELIDFGDLISVQIRVKLPGWVLPSGHTPGDNFATIISAYAPLMMSYDVTKDKFYENLPALLMTLPKVDKLIVLGDFNNRVRRTTLPGRECWVLTVAVAVMIQASFFCERVQNTLLLTNTFTRLPMRKNATWMHPLLRRWQLLDYVLVRRRDRLDLLVTKAIRDADGWTDHNLIMSHMRLLLKP</sequence>
<evidence type="ECO:0000313" key="1">
    <source>
        <dbReference type="EMBL" id="VDL92269.1"/>
    </source>
</evidence>
<name>A0A183SNT6_SCHSO</name>
<dbReference type="EMBL" id="UYSU01033446">
    <property type="protein sequence ID" value="VDL92269.1"/>
    <property type="molecule type" value="Genomic_DNA"/>
</dbReference>
<dbReference type="Gene3D" id="3.60.10.10">
    <property type="entry name" value="Endonuclease/exonuclease/phosphatase"/>
    <property type="match status" value="1"/>
</dbReference>
<evidence type="ECO:0000313" key="3">
    <source>
        <dbReference type="WBParaSite" id="SSLN_0000607701-mRNA-1"/>
    </source>
</evidence>
<reference evidence="3" key="1">
    <citation type="submission" date="2016-06" db="UniProtKB">
        <authorList>
            <consortium name="WormBaseParasite"/>
        </authorList>
    </citation>
    <scope>IDENTIFICATION</scope>
</reference>